<sequence length="209" mass="22805">MNKLLQKAACIALLAALMGGCSMNDKKDANTKTNETKEAAEKSVKDAKNKTEDSIDNVMNYFKDKGLKYENSKAITDIDFAAYEGRSFDYNGSTGYLYRVKSDDDNMKKVLKEAKDNGKVKVSINNKEQEYGAKVNGDFLFLYDTNADWNDVVTAFPNYTYAGTGTTGTNGTNGTNGVSEPSNPGTTNNANEQNSNVNTPNDAKNGMED</sequence>
<organism evidence="3 4">
    <name type="scientific">Clostridium innocuum</name>
    <dbReference type="NCBI Taxonomy" id="1522"/>
    <lineage>
        <taxon>Bacteria</taxon>
        <taxon>Bacillati</taxon>
        <taxon>Bacillota</taxon>
        <taxon>Clostridia</taxon>
        <taxon>Eubacteriales</taxon>
        <taxon>Clostridiaceae</taxon>
        <taxon>Clostridium</taxon>
    </lineage>
</organism>
<feature type="signal peptide" evidence="2">
    <location>
        <begin position="1"/>
        <end position="23"/>
    </location>
</feature>
<dbReference type="EMBL" id="QVEV01000008">
    <property type="protein sequence ID" value="RGC16566.1"/>
    <property type="molecule type" value="Genomic_DNA"/>
</dbReference>
<evidence type="ECO:0008006" key="5">
    <source>
        <dbReference type="Google" id="ProtNLM"/>
    </source>
</evidence>
<protein>
    <recommendedName>
        <fullName evidence="5">Lipoprotein</fullName>
    </recommendedName>
</protein>
<dbReference type="AlphaFoldDB" id="A0A3E2VYP9"/>
<evidence type="ECO:0000313" key="4">
    <source>
        <dbReference type="Proteomes" id="UP000260025"/>
    </source>
</evidence>
<dbReference type="Proteomes" id="UP000260025">
    <property type="component" value="Unassembled WGS sequence"/>
</dbReference>
<feature type="region of interest" description="Disordered" evidence="1">
    <location>
        <begin position="165"/>
        <end position="209"/>
    </location>
</feature>
<comment type="caution">
    <text evidence="3">The sequence shown here is derived from an EMBL/GenBank/DDBJ whole genome shotgun (WGS) entry which is preliminary data.</text>
</comment>
<accession>A0A3E2VYP9</accession>
<dbReference type="OrthoDB" id="1650503at2"/>
<feature type="chain" id="PRO_5039297590" description="Lipoprotein" evidence="2">
    <location>
        <begin position="24"/>
        <end position="209"/>
    </location>
</feature>
<feature type="compositionally biased region" description="Polar residues" evidence="1">
    <location>
        <begin position="178"/>
        <end position="202"/>
    </location>
</feature>
<dbReference type="RefSeq" id="WP_117442676.1">
    <property type="nucleotide sequence ID" value="NZ_JAJFEN010000006.1"/>
</dbReference>
<proteinExistence type="predicted"/>
<evidence type="ECO:0000256" key="1">
    <source>
        <dbReference type="SAM" id="MobiDB-lite"/>
    </source>
</evidence>
<dbReference type="PROSITE" id="PS51257">
    <property type="entry name" value="PROKAR_LIPOPROTEIN"/>
    <property type="match status" value="1"/>
</dbReference>
<feature type="compositionally biased region" description="Low complexity" evidence="1">
    <location>
        <begin position="165"/>
        <end position="177"/>
    </location>
</feature>
<gene>
    <name evidence="3" type="ORF">DXA38_07750</name>
</gene>
<feature type="region of interest" description="Disordered" evidence="1">
    <location>
        <begin position="27"/>
        <end position="49"/>
    </location>
</feature>
<evidence type="ECO:0000313" key="3">
    <source>
        <dbReference type="EMBL" id="RGC16566.1"/>
    </source>
</evidence>
<name>A0A3E2VYP9_CLOIN</name>
<keyword evidence="2" id="KW-0732">Signal</keyword>
<evidence type="ECO:0000256" key="2">
    <source>
        <dbReference type="SAM" id="SignalP"/>
    </source>
</evidence>
<reference evidence="3 4" key="1">
    <citation type="submission" date="2018-08" db="EMBL/GenBank/DDBJ databases">
        <title>A genome reference for cultivated species of the human gut microbiota.</title>
        <authorList>
            <person name="Zou Y."/>
            <person name="Xue W."/>
            <person name="Luo G."/>
        </authorList>
    </citation>
    <scope>NUCLEOTIDE SEQUENCE [LARGE SCALE GENOMIC DNA]</scope>
    <source>
        <strain evidence="3 4">OF01-2LB</strain>
    </source>
</reference>